<dbReference type="SMART" id="SM00382">
    <property type="entry name" value="AAA"/>
    <property type="match status" value="1"/>
</dbReference>
<keyword evidence="10" id="KW-1185">Reference proteome</keyword>
<dbReference type="EMBL" id="LT629700">
    <property type="protein sequence ID" value="SDM00411.1"/>
    <property type="molecule type" value="Genomic_DNA"/>
</dbReference>
<sequence>MFVDKISVDAHVGGYLADLPVVRSLVASPLELTRPITAISGENGSGKSTLVEAIAVAAGANPEGGSRNARFSSVEDPVSDLWRALALRRPRNPRDVFFLRGETYSGLAGYYETLVDEPFANLNQLSHGQGLLRILRERLSPETLVLLDEPEDGLSVFAQLELLGILWHLAGRGAQVIMSTHSPVLLGIPGAQLFEMTGDGLSPVMYDESEAVRAWEDFTSDPRGTADYLVQQ</sequence>
<evidence type="ECO:0000256" key="7">
    <source>
        <dbReference type="ARBA" id="ARBA00023136"/>
    </source>
</evidence>
<organism evidence="9 10">
    <name type="scientific">Corynebacterium mycetoides</name>
    <dbReference type="NCBI Taxonomy" id="38302"/>
    <lineage>
        <taxon>Bacteria</taxon>
        <taxon>Bacillati</taxon>
        <taxon>Actinomycetota</taxon>
        <taxon>Actinomycetes</taxon>
        <taxon>Mycobacteriales</taxon>
        <taxon>Corynebacteriaceae</taxon>
        <taxon>Corynebacterium</taxon>
    </lineage>
</organism>
<dbReference type="GO" id="GO:0016887">
    <property type="term" value="F:ATP hydrolysis activity"/>
    <property type="evidence" value="ECO:0007669"/>
    <property type="project" value="InterPro"/>
</dbReference>
<dbReference type="InterPro" id="IPR003593">
    <property type="entry name" value="AAA+_ATPase"/>
</dbReference>
<dbReference type="GO" id="GO:0005524">
    <property type="term" value="F:ATP binding"/>
    <property type="evidence" value="ECO:0007669"/>
    <property type="project" value="InterPro"/>
</dbReference>
<keyword evidence="6" id="KW-0406">Ion transport</keyword>
<evidence type="ECO:0000259" key="8">
    <source>
        <dbReference type="SMART" id="SM00382"/>
    </source>
</evidence>
<evidence type="ECO:0000256" key="5">
    <source>
        <dbReference type="ARBA" id="ARBA00023004"/>
    </source>
</evidence>
<dbReference type="STRING" id="38302.SAMN04488535_1534"/>
<dbReference type="PANTHER" id="PTHR42771">
    <property type="entry name" value="IRON(3+)-HYDROXAMATE IMPORT ATP-BINDING PROTEIN FHUC"/>
    <property type="match status" value="1"/>
</dbReference>
<dbReference type="OrthoDB" id="9784297at2"/>
<evidence type="ECO:0000313" key="9">
    <source>
        <dbReference type="EMBL" id="SDM00411.1"/>
    </source>
</evidence>
<name>A0A1G9PPK0_9CORY</name>
<dbReference type="Pfam" id="PF13304">
    <property type="entry name" value="AAA_21"/>
    <property type="match status" value="1"/>
</dbReference>
<keyword evidence="7" id="KW-0472">Membrane</keyword>
<accession>A0A1G9PPK0</accession>
<dbReference type="SUPFAM" id="SSF52540">
    <property type="entry name" value="P-loop containing nucleoside triphosphate hydrolases"/>
    <property type="match status" value="1"/>
</dbReference>
<dbReference type="GO" id="GO:0006302">
    <property type="term" value="P:double-strand break repair"/>
    <property type="evidence" value="ECO:0007669"/>
    <property type="project" value="InterPro"/>
</dbReference>
<dbReference type="InterPro" id="IPR003959">
    <property type="entry name" value="ATPase_AAA_core"/>
</dbReference>
<keyword evidence="3" id="KW-1003">Cell membrane</keyword>
<dbReference type="Gene3D" id="3.40.50.300">
    <property type="entry name" value="P-loop containing nucleotide triphosphate hydrolases"/>
    <property type="match status" value="2"/>
</dbReference>
<comment type="subcellular location">
    <subcellularLocation>
        <location evidence="1">Cell membrane</location>
        <topology evidence="1">Peripheral membrane protein</topology>
    </subcellularLocation>
</comment>
<dbReference type="AlphaFoldDB" id="A0A1G9PPK0"/>
<dbReference type="InterPro" id="IPR027417">
    <property type="entry name" value="P-loop_NTPase"/>
</dbReference>
<evidence type="ECO:0000256" key="1">
    <source>
        <dbReference type="ARBA" id="ARBA00004202"/>
    </source>
</evidence>
<dbReference type="InterPro" id="IPR051535">
    <property type="entry name" value="Siderophore_ABC-ATPase"/>
</dbReference>
<dbReference type="Proteomes" id="UP000199350">
    <property type="component" value="Chromosome I"/>
</dbReference>
<reference evidence="10" key="1">
    <citation type="submission" date="2016-10" db="EMBL/GenBank/DDBJ databases">
        <authorList>
            <person name="Varghese N."/>
            <person name="Submissions S."/>
        </authorList>
    </citation>
    <scope>NUCLEOTIDE SEQUENCE [LARGE SCALE GENOMIC DNA]</scope>
    <source>
        <strain evidence="10">DSM 20632</strain>
    </source>
</reference>
<evidence type="ECO:0000256" key="6">
    <source>
        <dbReference type="ARBA" id="ARBA00023065"/>
    </source>
</evidence>
<gene>
    <name evidence="9" type="ORF">SAMN04488535_1534</name>
</gene>
<keyword evidence="4" id="KW-0410">Iron transport</keyword>
<dbReference type="RefSeq" id="WP_092150799.1">
    <property type="nucleotide sequence ID" value="NZ_LT629700.1"/>
</dbReference>
<keyword evidence="2" id="KW-0813">Transport</keyword>
<proteinExistence type="predicted"/>
<evidence type="ECO:0000313" key="10">
    <source>
        <dbReference type="Proteomes" id="UP000199350"/>
    </source>
</evidence>
<dbReference type="GO" id="GO:0006826">
    <property type="term" value="P:iron ion transport"/>
    <property type="evidence" value="ECO:0007669"/>
    <property type="project" value="UniProtKB-KW"/>
</dbReference>
<dbReference type="PANTHER" id="PTHR42771:SF2">
    <property type="entry name" value="IRON(3+)-HYDROXAMATE IMPORT ATP-BINDING PROTEIN FHUC"/>
    <property type="match status" value="1"/>
</dbReference>
<dbReference type="CDD" id="cd00267">
    <property type="entry name" value="ABC_ATPase"/>
    <property type="match status" value="1"/>
</dbReference>
<evidence type="ECO:0000256" key="2">
    <source>
        <dbReference type="ARBA" id="ARBA00022448"/>
    </source>
</evidence>
<dbReference type="GO" id="GO:0005886">
    <property type="term" value="C:plasma membrane"/>
    <property type="evidence" value="ECO:0007669"/>
    <property type="project" value="UniProtKB-SubCell"/>
</dbReference>
<protein>
    <submittedName>
        <fullName evidence="9">Predicted ATPase</fullName>
    </submittedName>
</protein>
<dbReference type="Pfam" id="PF13476">
    <property type="entry name" value="AAA_23"/>
    <property type="match status" value="1"/>
</dbReference>
<dbReference type="InterPro" id="IPR038729">
    <property type="entry name" value="Rad50/SbcC_AAA"/>
</dbReference>
<feature type="domain" description="AAA+ ATPase" evidence="8">
    <location>
        <begin position="33"/>
        <end position="201"/>
    </location>
</feature>
<evidence type="ECO:0000256" key="4">
    <source>
        <dbReference type="ARBA" id="ARBA00022496"/>
    </source>
</evidence>
<keyword evidence="5" id="KW-0408">Iron</keyword>
<evidence type="ECO:0000256" key="3">
    <source>
        <dbReference type="ARBA" id="ARBA00022475"/>
    </source>
</evidence>